<accession>A0A9P9WG92</accession>
<dbReference type="EMBL" id="JAFIMR010000028">
    <property type="protein sequence ID" value="KAI1861823.1"/>
    <property type="molecule type" value="Genomic_DNA"/>
</dbReference>
<proteinExistence type="predicted"/>
<dbReference type="AlphaFoldDB" id="A0A9P9WG92"/>
<dbReference type="InterPro" id="IPR032710">
    <property type="entry name" value="NTF2-like_dom_sf"/>
</dbReference>
<dbReference type="Gene3D" id="3.10.450.50">
    <property type="match status" value="2"/>
</dbReference>
<comment type="caution">
    <text evidence="1">The sequence shown here is derived from an EMBL/GenBank/DDBJ whole genome shotgun (WGS) entry which is preliminary data.</text>
</comment>
<sequence length="288" mass="32747">MANMETIYRAWISSINDRRWDDVVQYMQPTYAHGSTDMISLNHQQFTAYHKHVLEVFGPDCSFTADAVVADAEAGCIAARCLAEVTLVQPFLGLQPNGKRVRFFETQFVWFEDQRVRELRRVPDLDDFRRQMSSRAEETTPDLMGLPLELPTSRHLDNAGLKSFYRSYIKAINEDLSESSLSEFCNPSVVHNAKTLSLSQYVSLIDDSSSAVREMTAHIHTIVADEKSQRIAARIEWSGEPIKTLAGIDPNGRSVRFPEHVIYQLEAGKIARVWAIVDWDSFRAQMTA</sequence>
<dbReference type="SUPFAM" id="SSF54427">
    <property type="entry name" value="NTF2-like"/>
    <property type="match status" value="2"/>
</dbReference>
<dbReference type="InterPro" id="IPR009959">
    <property type="entry name" value="Cyclase_SnoaL-like"/>
</dbReference>
<evidence type="ECO:0000313" key="1">
    <source>
        <dbReference type="EMBL" id="KAI1861823.1"/>
    </source>
</evidence>
<dbReference type="Pfam" id="PF07366">
    <property type="entry name" value="SnoaL"/>
    <property type="match status" value="2"/>
</dbReference>
<keyword evidence="2" id="KW-1185">Reference proteome</keyword>
<dbReference type="GO" id="GO:0030638">
    <property type="term" value="P:polyketide metabolic process"/>
    <property type="evidence" value="ECO:0007669"/>
    <property type="project" value="InterPro"/>
</dbReference>
<dbReference type="Proteomes" id="UP000829685">
    <property type="component" value="Unassembled WGS sequence"/>
</dbReference>
<dbReference type="OrthoDB" id="2830113at2759"/>
<evidence type="ECO:0008006" key="3">
    <source>
        <dbReference type="Google" id="ProtNLM"/>
    </source>
</evidence>
<protein>
    <recommendedName>
        <fullName evidence="3">SnoaL-like polyketide cyclase</fullName>
    </recommendedName>
</protein>
<evidence type="ECO:0000313" key="2">
    <source>
        <dbReference type="Proteomes" id="UP000829685"/>
    </source>
</evidence>
<gene>
    <name evidence="1" type="ORF">JX265_009326</name>
</gene>
<organism evidence="1 2">
    <name type="scientific">Neoarthrinium moseri</name>
    <dbReference type="NCBI Taxonomy" id="1658444"/>
    <lineage>
        <taxon>Eukaryota</taxon>
        <taxon>Fungi</taxon>
        <taxon>Dikarya</taxon>
        <taxon>Ascomycota</taxon>
        <taxon>Pezizomycotina</taxon>
        <taxon>Sordariomycetes</taxon>
        <taxon>Xylariomycetidae</taxon>
        <taxon>Amphisphaeriales</taxon>
        <taxon>Apiosporaceae</taxon>
        <taxon>Neoarthrinium</taxon>
    </lineage>
</organism>
<reference evidence="1" key="1">
    <citation type="submission" date="2021-03" db="EMBL/GenBank/DDBJ databases">
        <title>Revisited historic fungal species revealed as producer of novel bioactive compounds through whole genome sequencing and comparative genomics.</title>
        <authorList>
            <person name="Vignolle G.A."/>
            <person name="Hochenegger N."/>
            <person name="Mach R.L."/>
            <person name="Mach-Aigner A.R."/>
            <person name="Javad Rahimi M."/>
            <person name="Salim K.A."/>
            <person name="Chan C.M."/>
            <person name="Lim L.B.L."/>
            <person name="Cai F."/>
            <person name="Druzhinina I.S."/>
            <person name="U'Ren J.M."/>
            <person name="Derntl C."/>
        </authorList>
    </citation>
    <scope>NUCLEOTIDE SEQUENCE</scope>
    <source>
        <strain evidence="1">TUCIM 5799</strain>
    </source>
</reference>
<name>A0A9P9WG92_9PEZI</name>